<evidence type="ECO:0000256" key="2">
    <source>
        <dbReference type="ARBA" id="ARBA00022801"/>
    </source>
</evidence>
<keyword evidence="3 6" id="KW-0539">Nucleus</keyword>
<reference evidence="9 10" key="2">
    <citation type="journal article" date="2012" name="Proc. Natl. Acad. Sci. U.S.A.">
        <title>Gain and loss of multiple functionally related, horizontally transferred genes in the reduced genomes of two microsporidian parasites.</title>
        <authorList>
            <person name="Pombert J.-F."/>
            <person name="Selman M."/>
            <person name="Burki F."/>
            <person name="Bardell F.T."/>
            <person name="Farinelli L."/>
            <person name="Solter L.F."/>
            <person name="Whitman D.W."/>
            <person name="Weiss L.M."/>
            <person name="Corradi N."/>
            <person name="Keeling P.J."/>
        </authorList>
    </citation>
    <scope>NUCLEOTIDE SEQUENCE [LARGE SCALE GENOMIC DNA]</scope>
    <source>
        <strain evidence="9 10">ATCC 50506</strain>
    </source>
</reference>
<comment type="catalytic activity">
    <reaction evidence="4 6">
        <text>O-phospho-L-seryl-[protein] + H2O = L-seryl-[protein] + phosphate</text>
        <dbReference type="Rhea" id="RHEA:20629"/>
        <dbReference type="Rhea" id="RHEA-COMP:9863"/>
        <dbReference type="Rhea" id="RHEA-COMP:11604"/>
        <dbReference type="ChEBI" id="CHEBI:15377"/>
        <dbReference type="ChEBI" id="CHEBI:29999"/>
        <dbReference type="ChEBI" id="CHEBI:43474"/>
        <dbReference type="ChEBI" id="CHEBI:83421"/>
        <dbReference type="EC" id="3.1.3.16"/>
    </reaction>
</comment>
<evidence type="ECO:0000313" key="10">
    <source>
        <dbReference type="Proteomes" id="UP000002313"/>
    </source>
</evidence>
<dbReference type="CDD" id="cd07521">
    <property type="entry name" value="HAD_FCP1-like"/>
    <property type="match status" value="1"/>
</dbReference>
<comment type="subcellular location">
    <subcellularLocation>
        <location evidence="1 6">Nucleus</location>
    </subcellularLocation>
</comment>
<dbReference type="InterPro" id="IPR036420">
    <property type="entry name" value="BRCT_dom_sf"/>
</dbReference>
<dbReference type="PANTHER" id="PTHR23081">
    <property type="entry name" value="RNA POLYMERASE II CTD PHOSPHATASE"/>
    <property type="match status" value="1"/>
</dbReference>
<comment type="catalytic activity">
    <reaction evidence="5 6">
        <text>O-phospho-L-threonyl-[protein] + H2O = L-threonyl-[protein] + phosphate</text>
        <dbReference type="Rhea" id="RHEA:47004"/>
        <dbReference type="Rhea" id="RHEA-COMP:11060"/>
        <dbReference type="Rhea" id="RHEA-COMP:11605"/>
        <dbReference type="ChEBI" id="CHEBI:15377"/>
        <dbReference type="ChEBI" id="CHEBI:30013"/>
        <dbReference type="ChEBI" id="CHEBI:43474"/>
        <dbReference type="ChEBI" id="CHEBI:61977"/>
        <dbReference type="EC" id="3.1.3.16"/>
    </reaction>
</comment>
<evidence type="ECO:0000256" key="5">
    <source>
        <dbReference type="ARBA" id="ARBA00048336"/>
    </source>
</evidence>
<dbReference type="PROSITE" id="PS50969">
    <property type="entry name" value="FCP1"/>
    <property type="match status" value="1"/>
</dbReference>
<accession>E0S812</accession>
<evidence type="ECO:0000256" key="4">
    <source>
        <dbReference type="ARBA" id="ARBA00047761"/>
    </source>
</evidence>
<evidence type="ECO:0000259" key="7">
    <source>
        <dbReference type="PROSITE" id="PS50172"/>
    </source>
</evidence>
<dbReference type="PROSITE" id="PS50172">
    <property type="entry name" value="BRCT"/>
    <property type="match status" value="1"/>
</dbReference>
<comment type="function">
    <text evidence="6">This promotes the activity of RNA polymerase II.</text>
</comment>
<dbReference type="CDD" id="cd00027">
    <property type="entry name" value="BRCT"/>
    <property type="match status" value="1"/>
</dbReference>
<dbReference type="VEuPathDB" id="MicrosporidiaDB:Eint_070840"/>
<dbReference type="InterPro" id="IPR001357">
    <property type="entry name" value="BRCT_dom"/>
</dbReference>
<protein>
    <recommendedName>
        <fullName evidence="6">RNA polymerase II subunit A C-terminal domain phosphatase</fullName>
        <ecNumber evidence="6">3.1.3.16</ecNumber>
    </recommendedName>
</protein>
<dbReference type="InterPro" id="IPR004274">
    <property type="entry name" value="FCP1_dom"/>
</dbReference>
<dbReference type="Pfam" id="PF16589">
    <property type="entry name" value="BRCT_2"/>
    <property type="match status" value="1"/>
</dbReference>
<dbReference type="RefSeq" id="XP_003073207.1">
    <property type="nucleotide sequence ID" value="XM_003073161.1"/>
</dbReference>
<dbReference type="SUPFAM" id="SSF56784">
    <property type="entry name" value="HAD-like"/>
    <property type="match status" value="1"/>
</dbReference>
<dbReference type="Gene3D" id="1.10.287.10">
    <property type="entry name" value="S15/NS1, RNA-binding"/>
    <property type="match status" value="1"/>
</dbReference>
<sequence>MDGCSHPVRLGTLCGVCGIEIPEDSHLFCALYNTDNVKITHKEAVSIYKEKMKTLETQMKLILVLDLDQTILHTTYGESRIHGTVRFIMDGSKYCVKLRPNLDHMLRKISRLYEIHVYTMGTRAYAERIVGIVDPSGKYFQDRIITRDENEGVLVKRLSRLFPHNHKNIVILDDRPDVWDYSENLLLVRPFWYFNRTDINDPLRLKRKIEEEGRTSRDLEGFVDKKKRVEEIEDPEIVSKLDDIVLECSSGSKEPRKDIESTEEKEVSRCLEDCELLRVTKVLRRIHKKYFSSSHRNVKKILRNIRKKIFGGDRFLVPPAPNRMWLVKTIEMNGGTVSSLENEVDFIISSSKEEVKALAQKLECLVVSPKWIADCVYSLRRVRHGRYIVCDYRPKDEYEEELERLFS</sequence>
<dbReference type="EC" id="3.1.3.16" evidence="6"/>
<dbReference type="SMART" id="SM00577">
    <property type="entry name" value="CPDc"/>
    <property type="match status" value="1"/>
</dbReference>
<dbReference type="InterPro" id="IPR011947">
    <property type="entry name" value="FCP1_euk"/>
</dbReference>
<gene>
    <name evidence="9" type="ORF">Eint_070840</name>
</gene>
<dbReference type="SUPFAM" id="SSF52113">
    <property type="entry name" value="BRCT domain"/>
    <property type="match status" value="1"/>
</dbReference>
<dbReference type="GeneID" id="9698026"/>
<proteinExistence type="predicted"/>
<dbReference type="Pfam" id="PF03031">
    <property type="entry name" value="NIF"/>
    <property type="match status" value="1"/>
</dbReference>
<evidence type="ECO:0000259" key="8">
    <source>
        <dbReference type="PROSITE" id="PS50969"/>
    </source>
</evidence>
<dbReference type="PANTHER" id="PTHR23081:SF36">
    <property type="entry name" value="RNA POLYMERASE II SUBUNIT A C-TERMINAL DOMAIN PHOSPHATASE"/>
    <property type="match status" value="1"/>
</dbReference>
<dbReference type="InterPro" id="IPR036412">
    <property type="entry name" value="HAD-like_sf"/>
</dbReference>
<dbReference type="OrthoDB" id="10249888at2759"/>
<dbReference type="GO" id="GO:0005634">
    <property type="term" value="C:nucleus"/>
    <property type="evidence" value="ECO:0007669"/>
    <property type="project" value="UniProtKB-SubCell"/>
</dbReference>
<organism evidence="9 10">
    <name type="scientific">Encephalitozoon intestinalis (strain ATCC 50506)</name>
    <name type="common">Microsporidian parasite</name>
    <name type="synonym">Septata intestinalis</name>
    <dbReference type="NCBI Taxonomy" id="876142"/>
    <lineage>
        <taxon>Eukaryota</taxon>
        <taxon>Fungi</taxon>
        <taxon>Fungi incertae sedis</taxon>
        <taxon>Microsporidia</taxon>
        <taxon>Unikaryonidae</taxon>
        <taxon>Encephalitozoon</taxon>
    </lineage>
</organism>
<evidence type="ECO:0000256" key="6">
    <source>
        <dbReference type="RuleBase" id="RU366066"/>
    </source>
</evidence>
<name>E0S812_ENCIT</name>
<dbReference type="Proteomes" id="UP000002313">
    <property type="component" value="Chromosome VII"/>
</dbReference>
<feature type="domain" description="FCP1 homology" evidence="8">
    <location>
        <begin position="56"/>
        <end position="212"/>
    </location>
</feature>
<dbReference type="GO" id="GO:0008420">
    <property type="term" value="F:RNA polymerase II CTD heptapeptide repeat phosphatase activity"/>
    <property type="evidence" value="ECO:0007669"/>
    <property type="project" value="UniProtKB-UniRule"/>
</dbReference>
<feature type="domain" description="BRCT" evidence="7">
    <location>
        <begin position="305"/>
        <end position="389"/>
    </location>
</feature>
<evidence type="ECO:0000256" key="3">
    <source>
        <dbReference type="ARBA" id="ARBA00023242"/>
    </source>
</evidence>
<keyword evidence="10" id="KW-1185">Reference proteome</keyword>
<evidence type="ECO:0000256" key="1">
    <source>
        <dbReference type="ARBA" id="ARBA00004123"/>
    </source>
</evidence>
<dbReference type="InterPro" id="IPR023214">
    <property type="entry name" value="HAD_sf"/>
</dbReference>
<reference evidence="9 10" key="1">
    <citation type="journal article" date="2010" name="Nat. Commun.">
        <title>The complete sequence of the smallest known nuclear genome from the microsporidian Encephalitozoon intestinalis.</title>
        <authorList>
            <person name="Corradi N."/>
            <person name="Pombert J.-F."/>
            <person name="Farinelli L."/>
            <person name="Didier E.S."/>
            <person name="Keeling P.J."/>
        </authorList>
    </citation>
    <scope>NUCLEOTIDE SEQUENCE [LARGE SCALE GENOMIC DNA]</scope>
    <source>
        <strain evidence="9 10">ATCC 50506</strain>
    </source>
</reference>
<dbReference type="NCBIfam" id="TIGR02250">
    <property type="entry name" value="FCP1_euk"/>
    <property type="match status" value="1"/>
</dbReference>
<dbReference type="Gene3D" id="3.40.50.10190">
    <property type="entry name" value="BRCT domain"/>
    <property type="match status" value="1"/>
</dbReference>
<dbReference type="InterPro" id="IPR039189">
    <property type="entry name" value="Fcp1"/>
</dbReference>
<dbReference type="EMBL" id="CP001948">
    <property type="protein sequence ID" value="ADM11847.1"/>
    <property type="molecule type" value="Genomic_DNA"/>
</dbReference>
<evidence type="ECO:0000313" key="9">
    <source>
        <dbReference type="EMBL" id="ADM11847.1"/>
    </source>
</evidence>
<dbReference type="Gene3D" id="3.40.50.1000">
    <property type="entry name" value="HAD superfamily/HAD-like"/>
    <property type="match status" value="1"/>
</dbReference>
<dbReference type="HOGENOM" id="CLU_007683_2_0_1"/>
<dbReference type="KEGG" id="ein:Eint_070840"/>
<dbReference type="SMART" id="SM00292">
    <property type="entry name" value="BRCT"/>
    <property type="match status" value="1"/>
</dbReference>
<dbReference type="AlphaFoldDB" id="E0S812"/>
<keyword evidence="2 6" id="KW-0378">Hydrolase</keyword>